<dbReference type="InterPro" id="IPR017862">
    <property type="entry name" value="SKI-int_prot_SKIP"/>
</dbReference>
<accession>A0A0B7C488</accession>
<evidence type="ECO:0000313" key="1">
    <source>
        <dbReference type="EMBL" id="CEK99987.1"/>
    </source>
</evidence>
<dbReference type="AlphaFoldDB" id="A0A0B7C488"/>
<feature type="non-terminal residue" evidence="1">
    <location>
        <position position="1"/>
    </location>
</feature>
<dbReference type="GO" id="GO:0000398">
    <property type="term" value="P:mRNA splicing, via spliceosome"/>
    <property type="evidence" value="ECO:0007669"/>
    <property type="project" value="InterPro"/>
</dbReference>
<gene>
    <name evidence="1" type="primary">ORF222590</name>
</gene>
<name>A0A0B7C488_9EUPU</name>
<protein>
    <submittedName>
        <fullName evidence="1">Uncharacterized protein</fullName>
    </submittedName>
</protein>
<dbReference type="GO" id="GO:0005681">
    <property type="term" value="C:spliceosomal complex"/>
    <property type="evidence" value="ECO:0007669"/>
    <property type="project" value="InterPro"/>
</dbReference>
<dbReference type="EMBL" id="HACG01053116">
    <property type="protein sequence ID" value="CEK99987.1"/>
    <property type="molecule type" value="Transcribed_RNA"/>
</dbReference>
<proteinExistence type="predicted"/>
<reference evidence="1" key="1">
    <citation type="submission" date="2014-12" db="EMBL/GenBank/DDBJ databases">
        <title>Insight into the proteome of Arion vulgaris.</title>
        <authorList>
            <person name="Aradska J."/>
            <person name="Bulat T."/>
            <person name="Smidak R."/>
            <person name="Sarate P."/>
            <person name="Gangsoo J."/>
            <person name="Sialana F."/>
            <person name="Bilban M."/>
            <person name="Lubec G."/>
        </authorList>
    </citation>
    <scope>NUCLEOTIDE SEQUENCE</scope>
    <source>
        <tissue evidence="1">Skin</tissue>
    </source>
</reference>
<organism evidence="1">
    <name type="scientific">Arion vulgaris</name>
    <dbReference type="NCBI Taxonomy" id="1028688"/>
    <lineage>
        <taxon>Eukaryota</taxon>
        <taxon>Metazoa</taxon>
        <taxon>Spiralia</taxon>
        <taxon>Lophotrochozoa</taxon>
        <taxon>Mollusca</taxon>
        <taxon>Gastropoda</taxon>
        <taxon>Heterobranchia</taxon>
        <taxon>Euthyneura</taxon>
        <taxon>Panpulmonata</taxon>
        <taxon>Eupulmonata</taxon>
        <taxon>Stylommatophora</taxon>
        <taxon>Helicina</taxon>
        <taxon>Arionoidea</taxon>
        <taxon>Arionidae</taxon>
        <taxon>Arion</taxon>
    </lineage>
</organism>
<dbReference type="PANTHER" id="PTHR12096">
    <property type="entry name" value="NUCLEAR PROTEIN SKIP-RELATED"/>
    <property type="match status" value="1"/>
</dbReference>
<sequence length="74" mass="8253">DETYAVYDAPWKSSQNVAQHVYRPSRTKGDGDGEEFEQTLATNRFSATKSFAGADKTVERSGPVMFEKQDDVFG</sequence>
<feature type="non-terminal residue" evidence="1">
    <location>
        <position position="74"/>
    </location>
</feature>